<evidence type="ECO:0000313" key="2">
    <source>
        <dbReference type="Proteomes" id="UP001183809"/>
    </source>
</evidence>
<comment type="caution">
    <text evidence="1">The sequence shown here is derived from an EMBL/GenBank/DDBJ whole genome shotgun (WGS) entry which is preliminary data.</text>
</comment>
<protein>
    <submittedName>
        <fullName evidence="1">Uncharacterized protein</fullName>
    </submittedName>
</protein>
<accession>A0ABU2TWM7</accession>
<dbReference type="Proteomes" id="UP001183809">
    <property type="component" value="Unassembled WGS sequence"/>
</dbReference>
<proteinExistence type="predicted"/>
<evidence type="ECO:0000313" key="1">
    <source>
        <dbReference type="EMBL" id="MDT0465359.1"/>
    </source>
</evidence>
<sequence>MDIWSVVDDADRAQWTLVPFESVGPLRFGMNLEDVAAVMDAHGFEGEAAPMFRHGALTQQADFRVKGEGLYQLAVMAYYRQSGELASVAVDALRGPQVSFDGMSFIGQVPSKLEERFYAYADARGVKVNITAEGEPASQELGLVIRPQRAGDILLTRAFFTAKFDDWANTLSDSVPRQEWEVR</sequence>
<dbReference type="EMBL" id="JAVREY010000023">
    <property type="protein sequence ID" value="MDT0465359.1"/>
    <property type="molecule type" value="Genomic_DNA"/>
</dbReference>
<reference evidence="2" key="1">
    <citation type="submission" date="2023-07" db="EMBL/GenBank/DDBJ databases">
        <title>30 novel species of actinomycetes from the DSMZ collection.</title>
        <authorList>
            <person name="Nouioui I."/>
        </authorList>
    </citation>
    <scope>NUCLEOTIDE SEQUENCE [LARGE SCALE GENOMIC DNA]</scope>
    <source>
        <strain evidence="2">DSM 41699</strain>
    </source>
</reference>
<organism evidence="1 2">
    <name type="scientific">Streptomyces gibsoniae</name>
    <dbReference type="NCBI Taxonomy" id="3075529"/>
    <lineage>
        <taxon>Bacteria</taxon>
        <taxon>Bacillati</taxon>
        <taxon>Actinomycetota</taxon>
        <taxon>Actinomycetes</taxon>
        <taxon>Kitasatosporales</taxon>
        <taxon>Streptomycetaceae</taxon>
        <taxon>Streptomyces</taxon>
    </lineage>
</organism>
<keyword evidence="2" id="KW-1185">Reference proteome</keyword>
<name>A0ABU2TWM7_9ACTN</name>
<gene>
    <name evidence="1" type="ORF">RM764_20505</name>
</gene>
<dbReference type="RefSeq" id="WP_311696829.1">
    <property type="nucleotide sequence ID" value="NZ_JAVREY010000023.1"/>
</dbReference>